<dbReference type="PANTHER" id="PTHR30600:SF10">
    <property type="entry name" value="BLL6722 PROTEIN"/>
    <property type="match status" value="1"/>
</dbReference>
<feature type="binding site" description="covalent" evidence="8">
    <location>
        <position position="79"/>
    </location>
    <ligand>
        <name>heme c</name>
        <dbReference type="ChEBI" id="CHEBI:61717"/>
        <label>1</label>
    </ligand>
</feature>
<keyword evidence="4" id="KW-0732">Signal</keyword>
<proteinExistence type="predicted"/>
<dbReference type="InterPro" id="IPR026259">
    <property type="entry name" value="MauG/Cytc_peroxidase"/>
</dbReference>
<dbReference type="GO" id="GO:0020037">
    <property type="term" value="F:heme binding"/>
    <property type="evidence" value="ECO:0007669"/>
    <property type="project" value="InterPro"/>
</dbReference>
<protein>
    <submittedName>
        <fullName evidence="11">Cytochrome-c peroxidase</fullName>
    </submittedName>
</protein>
<reference evidence="11 12" key="1">
    <citation type="submission" date="2019-05" db="EMBL/GenBank/DDBJ databases">
        <title>Hymenobacter edaphi sp. nov., isolated from abandoned arsenic-contaminated farmland soil.</title>
        <authorList>
            <person name="Nie L."/>
        </authorList>
    </citation>
    <scope>NUCLEOTIDE SEQUENCE [LARGE SCALE GENOMIC DNA]</scope>
    <source>
        <strain evidence="11 12">1-3-3-8</strain>
    </source>
</reference>
<sequence>MFSLAAATALLVAACKPDKDVEQAFPAPTPLTLARPQDFPAIVPMPADNPLTEEGVALGRMLFYEKKLSGDGTISCGSCHQQSKAFTDGRARAIGVGGQQHARGSMALINMAWEQDFTWDGAHTKLEQQARTPLENPVEMHQSLATSVTKLQATNNYPKLFGRAFGSSRITEENVLKALAQFERTLVSSNSRYDKAKRGESYLLPNELQGKQLMGHATTFVRGAECQHCHDTELFSGPTHTFFNNGLDLPPFTDPGRGGITGVAFERGMFKAPTLRNIALTDPYMHDGRFKTLEEVLDQYSEHVQISPNLDPQLVNSPNDPSKKIMLTAAEKQKIIAFLHTLTDSTFITDPRFSDPNP</sequence>
<feature type="binding site" description="covalent" evidence="8">
    <location>
        <position position="229"/>
    </location>
    <ligand>
        <name>heme c</name>
        <dbReference type="ChEBI" id="CHEBI:61717"/>
        <label>2</label>
    </ligand>
</feature>
<name>A0A5R8WH21_9BACT</name>
<dbReference type="InterPro" id="IPR051395">
    <property type="entry name" value="Cytochrome_c_Peroxidase/MauG"/>
</dbReference>
<keyword evidence="6" id="KW-0560">Oxidoreductase</keyword>
<evidence type="ECO:0000256" key="3">
    <source>
        <dbReference type="ARBA" id="ARBA00022723"/>
    </source>
</evidence>
<dbReference type="AlphaFoldDB" id="A0A5R8WH21"/>
<comment type="subcellular location">
    <subcellularLocation>
        <location evidence="1">Periplasm</location>
    </subcellularLocation>
</comment>
<dbReference type="Gene3D" id="1.10.760.10">
    <property type="entry name" value="Cytochrome c-like domain"/>
    <property type="match status" value="2"/>
</dbReference>
<evidence type="ECO:0000256" key="9">
    <source>
        <dbReference type="PIRSR" id="PIRSR000294-2"/>
    </source>
</evidence>
<dbReference type="PANTHER" id="PTHR30600">
    <property type="entry name" value="CYTOCHROME C PEROXIDASE-RELATED"/>
    <property type="match status" value="1"/>
</dbReference>
<dbReference type="Proteomes" id="UP000305517">
    <property type="component" value="Unassembled WGS sequence"/>
</dbReference>
<accession>A0A5R8WH21</accession>
<dbReference type="SUPFAM" id="SSF46626">
    <property type="entry name" value="Cytochrome c"/>
    <property type="match status" value="2"/>
</dbReference>
<evidence type="ECO:0000256" key="4">
    <source>
        <dbReference type="ARBA" id="ARBA00022729"/>
    </source>
</evidence>
<evidence type="ECO:0000259" key="10">
    <source>
        <dbReference type="PROSITE" id="PS51007"/>
    </source>
</evidence>
<dbReference type="InterPro" id="IPR004852">
    <property type="entry name" value="Di-haem_cyt_c_peroxidsae"/>
</dbReference>
<gene>
    <name evidence="11" type="ORF">FDY95_26020</name>
</gene>
<organism evidence="11 12">
    <name type="scientific">Hymenobacter jeollabukensis</name>
    <dbReference type="NCBI Taxonomy" id="2025313"/>
    <lineage>
        <taxon>Bacteria</taxon>
        <taxon>Pseudomonadati</taxon>
        <taxon>Bacteroidota</taxon>
        <taxon>Cytophagia</taxon>
        <taxon>Cytophagales</taxon>
        <taxon>Hymenobacteraceae</taxon>
        <taxon>Hymenobacter</taxon>
    </lineage>
</organism>
<dbReference type="GO" id="GO:0009055">
    <property type="term" value="F:electron transfer activity"/>
    <property type="evidence" value="ECO:0007669"/>
    <property type="project" value="InterPro"/>
</dbReference>
<feature type="binding site" description="axial binding residue" evidence="9">
    <location>
        <position position="80"/>
    </location>
    <ligand>
        <name>heme c</name>
        <dbReference type="ChEBI" id="CHEBI:61717"/>
        <label>1</label>
    </ligand>
    <ligandPart>
        <name>Fe</name>
        <dbReference type="ChEBI" id="CHEBI:18248"/>
    </ligandPart>
</feature>
<dbReference type="EMBL" id="VAJM01000023">
    <property type="protein sequence ID" value="TLM87361.1"/>
    <property type="molecule type" value="Genomic_DNA"/>
</dbReference>
<evidence type="ECO:0000256" key="1">
    <source>
        <dbReference type="ARBA" id="ARBA00004418"/>
    </source>
</evidence>
<keyword evidence="11" id="KW-0575">Peroxidase</keyword>
<dbReference type="InterPro" id="IPR036909">
    <property type="entry name" value="Cyt_c-like_dom_sf"/>
</dbReference>
<keyword evidence="12" id="KW-1185">Reference proteome</keyword>
<dbReference type="GO" id="GO:0042597">
    <property type="term" value="C:periplasmic space"/>
    <property type="evidence" value="ECO:0007669"/>
    <property type="project" value="UniProtKB-SubCell"/>
</dbReference>
<keyword evidence="3 9" id="KW-0479">Metal-binding</keyword>
<evidence type="ECO:0000256" key="2">
    <source>
        <dbReference type="ARBA" id="ARBA00022617"/>
    </source>
</evidence>
<dbReference type="InterPro" id="IPR009056">
    <property type="entry name" value="Cyt_c-like_dom"/>
</dbReference>
<dbReference type="Pfam" id="PF03150">
    <property type="entry name" value="CCP_MauG"/>
    <property type="match status" value="1"/>
</dbReference>
<feature type="domain" description="Cytochrome c" evidence="10">
    <location>
        <begin position="194"/>
        <end position="343"/>
    </location>
</feature>
<comment type="caution">
    <text evidence="11">The sequence shown here is derived from an EMBL/GenBank/DDBJ whole genome shotgun (WGS) entry which is preliminary data.</text>
</comment>
<comment type="cofactor">
    <cofactor evidence="8">
        <name>heme</name>
        <dbReference type="ChEBI" id="CHEBI:30413"/>
    </cofactor>
    <text evidence="8">Binds 2 heme groups.</text>
</comment>
<keyword evidence="5" id="KW-0574">Periplasm</keyword>
<evidence type="ECO:0000256" key="7">
    <source>
        <dbReference type="ARBA" id="ARBA00023004"/>
    </source>
</evidence>
<comment type="PTM">
    <text evidence="8">Binds 2 heme groups per subunit.</text>
</comment>
<dbReference type="PROSITE" id="PS51007">
    <property type="entry name" value="CYTC"/>
    <property type="match status" value="1"/>
</dbReference>
<evidence type="ECO:0000256" key="8">
    <source>
        <dbReference type="PIRSR" id="PIRSR000294-1"/>
    </source>
</evidence>
<feature type="binding site" description="covalent" evidence="8">
    <location>
        <position position="76"/>
    </location>
    <ligand>
        <name>heme c</name>
        <dbReference type="ChEBI" id="CHEBI:61717"/>
        <label>1</label>
    </ligand>
</feature>
<evidence type="ECO:0000313" key="12">
    <source>
        <dbReference type="Proteomes" id="UP000305517"/>
    </source>
</evidence>
<dbReference type="GO" id="GO:0004130">
    <property type="term" value="F:cytochrome-c peroxidase activity"/>
    <property type="evidence" value="ECO:0007669"/>
    <property type="project" value="TreeGrafter"/>
</dbReference>
<dbReference type="PIRSF" id="PIRSF000294">
    <property type="entry name" value="Cytochrome-c_peroxidase"/>
    <property type="match status" value="1"/>
</dbReference>
<keyword evidence="7 9" id="KW-0408">Iron</keyword>
<dbReference type="GO" id="GO:0046872">
    <property type="term" value="F:metal ion binding"/>
    <property type="evidence" value="ECO:0007669"/>
    <property type="project" value="UniProtKB-KW"/>
</dbReference>
<evidence type="ECO:0000256" key="6">
    <source>
        <dbReference type="ARBA" id="ARBA00023002"/>
    </source>
</evidence>
<feature type="binding site" description="axial binding residue" evidence="9">
    <location>
        <position position="230"/>
    </location>
    <ligand>
        <name>heme c</name>
        <dbReference type="ChEBI" id="CHEBI:61717"/>
        <label>2</label>
    </ligand>
    <ligandPart>
        <name>Fe</name>
        <dbReference type="ChEBI" id="CHEBI:18248"/>
    </ligandPart>
</feature>
<evidence type="ECO:0000256" key="5">
    <source>
        <dbReference type="ARBA" id="ARBA00022764"/>
    </source>
</evidence>
<keyword evidence="2 8" id="KW-0349">Heme</keyword>
<feature type="binding site" description="covalent" evidence="8">
    <location>
        <position position="226"/>
    </location>
    <ligand>
        <name>heme c</name>
        <dbReference type="ChEBI" id="CHEBI:61717"/>
        <label>2</label>
    </ligand>
</feature>
<dbReference type="OrthoDB" id="9805202at2"/>
<evidence type="ECO:0000313" key="11">
    <source>
        <dbReference type="EMBL" id="TLM87361.1"/>
    </source>
</evidence>